<feature type="non-terminal residue" evidence="8">
    <location>
        <position position="1"/>
    </location>
</feature>
<evidence type="ECO:0000256" key="3">
    <source>
        <dbReference type="ARBA" id="ARBA00022980"/>
    </source>
</evidence>
<protein>
    <recommendedName>
        <fullName evidence="6">Large ribosomal subunit protein mL50</fullName>
    </recommendedName>
    <alternativeName>
        <fullName evidence="7">39S ribosomal protein L50, mitochondrial</fullName>
    </alternativeName>
</protein>
<sequence>MRRTAVCLVRGGQGGGFLSRILGKKPDPPADHTMSEQQKEALAKTLGKLRTDVARPRDDSAQTASFSDDLIDSRIDIDAIRARGVMKYRYNYTPPHDIEERVLKFAGSILGTRTLDRKLEESQEKFKLISAIGSELNHFPTNSRLHQIKTVADLAAFYEEPVKNVDDYTKMARSTKLPPNVSMAEQPARFNPEDKHAWHGGVTAYPGAGGKVYGLRNQRILRQYQPKSEWYDYEDTDYDYTRVDKDMPWDKEVAEKMDRYPDRRYSLSRKAFQRTA</sequence>
<evidence type="ECO:0000313" key="8">
    <source>
        <dbReference type="EMBL" id="CAJ0572479.1"/>
    </source>
</evidence>
<evidence type="ECO:0000256" key="7">
    <source>
        <dbReference type="ARBA" id="ARBA00035398"/>
    </source>
</evidence>
<reference evidence="8" key="1">
    <citation type="submission" date="2023-06" db="EMBL/GenBank/DDBJ databases">
        <authorList>
            <person name="Delattre M."/>
        </authorList>
    </citation>
    <scope>NUCLEOTIDE SEQUENCE</scope>
    <source>
        <strain evidence="8">AF72</strain>
    </source>
</reference>
<organism evidence="8 9">
    <name type="scientific">Mesorhabditis spiculigera</name>
    <dbReference type="NCBI Taxonomy" id="96644"/>
    <lineage>
        <taxon>Eukaryota</taxon>
        <taxon>Metazoa</taxon>
        <taxon>Ecdysozoa</taxon>
        <taxon>Nematoda</taxon>
        <taxon>Chromadorea</taxon>
        <taxon>Rhabditida</taxon>
        <taxon>Rhabditina</taxon>
        <taxon>Rhabditomorpha</taxon>
        <taxon>Rhabditoidea</taxon>
        <taxon>Rhabditidae</taxon>
        <taxon>Mesorhabditinae</taxon>
        <taxon>Mesorhabditis</taxon>
    </lineage>
</organism>
<keyword evidence="9" id="KW-1185">Reference proteome</keyword>
<evidence type="ECO:0000256" key="4">
    <source>
        <dbReference type="ARBA" id="ARBA00023128"/>
    </source>
</evidence>
<dbReference type="EMBL" id="CATQJA010002598">
    <property type="protein sequence ID" value="CAJ0572479.1"/>
    <property type="molecule type" value="Genomic_DNA"/>
</dbReference>
<dbReference type="GO" id="GO:0005762">
    <property type="term" value="C:mitochondrial large ribosomal subunit"/>
    <property type="evidence" value="ECO:0007669"/>
    <property type="project" value="TreeGrafter"/>
</dbReference>
<dbReference type="PANTHER" id="PTHR31542:SF1">
    <property type="entry name" value="LARGE RIBOSOMAL SUBUNIT PROTEIN ML50"/>
    <property type="match status" value="1"/>
</dbReference>
<dbReference type="InterPro" id="IPR018305">
    <property type="entry name" value="Ribosomal_m50"/>
</dbReference>
<dbReference type="Pfam" id="PF10501">
    <property type="entry name" value="Ribosomal_L50"/>
    <property type="match status" value="1"/>
</dbReference>
<evidence type="ECO:0000256" key="6">
    <source>
        <dbReference type="ARBA" id="ARBA00035183"/>
    </source>
</evidence>
<accession>A0AA36CQ85</accession>
<keyword evidence="4" id="KW-0496">Mitochondrion</keyword>
<proteinExistence type="inferred from homology"/>
<dbReference type="AlphaFoldDB" id="A0AA36CQ85"/>
<dbReference type="Proteomes" id="UP001177023">
    <property type="component" value="Unassembled WGS sequence"/>
</dbReference>
<evidence type="ECO:0000256" key="5">
    <source>
        <dbReference type="ARBA" id="ARBA00023274"/>
    </source>
</evidence>
<evidence type="ECO:0000256" key="2">
    <source>
        <dbReference type="ARBA" id="ARBA00008860"/>
    </source>
</evidence>
<keyword evidence="5" id="KW-0687">Ribonucleoprotein</keyword>
<gene>
    <name evidence="8" type="ORF">MSPICULIGERA_LOCUS10863</name>
</gene>
<evidence type="ECO:0000256" key="1">
    <source>
        <dbReference type="ARBA" id="ARBA00004173"/>
    </source>
</evidence>
<comment type="similarity">
    <text evidence="2">Belongs to the mitochondrion-specific ribosomal protein mL50 family.</text>
</comment>
<keyword evidence="3" id="KW-0689">Ribosomal protein</keyword>
<dbReference type="PANTHER" id="PTHR31542">
    <property type="entry name" value="39A RIBOSOMAL PROTEIN L50, MITOCHONDRIAL"/>
    <property type="match status" value="1"/>
</dbReference>
<comment type="caution">
    <text evidence="8">The sequence shown here is derived from an EMBL/GenBank/DDBJ whole genome shotgun (WGS) entry which is preliminary data.</text>
</comment>
<evidence type="ECO:0000313" key="9">
    <source>
        <dbReference type="Proteomes" id="UP001177023"/>
    </source>
</evidence>
<comment type="subcellular location">
    <subcellularLocation>
        <location evidence="1">Mitochondrion</location>
    </subcellularLocation>
</comment>
<name>A0AA36CQ85_9BILA</name>